<feature type="compositionally biased region" description="Polar residues" evidence="1">
    <location>
        <begin position="65"/>
        <end position="86"/>
    </location>
</feature>
<keyword evidence="3" id="KW-1185">Reference proteome</keyword>
<feature type="compositionally biased region" description="Basic residues" evidence="1">
    <location>
        <begin position="141"/>
        <end position="157"/>
    </location>
</feature>
<feature type="region of interest" description="Disordered" evidence="1">
    <location>
        <begin position="63"/>
        <end position="86"/>
    </location>
</feature>
<accession>A0ABN7ULH9</accession>
<dbReference type="Proteomes" id="UP000789901">
    <property type="component" value="Unassembled WGS sequence"/>
</dbReference>
<evidence type="ECO:0000313" key="2">
    <source>
        <dbReference type="EMBL" id="CAG8626543.1"/>
    </source>
</evidence>
<evidence type="ECO:0000256" key="1">
    <source>
        <dbReference type="SAM" id="MobiDB-lite"/>
    </source>
</evidence>
<organism evidence="2 3">
    <name type="scientific">Gigaspora margarita</name>
    <dbReference type="NCBI Taxonomy" id="4874"/>
    <lineage>
        <taxon>Eukaryota</taxon>
        <taxon>Fungi</taxon>
        <taxon>Fungi incertae sedis</taxon>
        <taxon>Mucoromycota</taxon>
        <taxon>Glomeromycotina</taxon>
        <taxon>Glomeromycetes</taxon>
        <taxon>Diversisporales</taxon>
        <taxon>Gigasporaceae</taxon>
        <taxon>Gigaspora</taxon>
    </lineage>
</organism>
<evidence type="ECO:0000313" key="3">
    <source>
        <dbReference type="Proteomes" id="UP000789901"/>
    </source>
</evidence>
<sequence length="286" mass="31282">MMPKAVAGSKQDKLRLMVLFATNATGSDKLQPLVIDQIFGKNGYGLLIQAFAFKIEKVTLADNAPSHSSPEVPNNTNEENSIDNVNDSNLLISDDRADEEQEPHGSAHGSAYESACRGACKGACRSGGAHRSARRSACERVHRRVRGRPRGGGRPRGRAQETHLQNTKAFQYYLALPSAPHNSSSPAYGCWYNPIIQHIKSNILLENNEIEEIISKLPDESQYAPEIAHAVATYLEVVDEPIATKEVLNDKEIIATVQAKENKEPIGKDKDEDGVPNLLVSAAKDF</sequence>
<dbReference type="EMBL" id="CAJVQB010004089">
    <property type="protein sequence ID" value="CAG8626543.1"/>
    <property type="molecule type" value="Genomic_DNA"/>
</dbReference>
<protein>
    <submittedName>
        <fullName evidence="2">14454_t:CDS:1</fullName>
    </submittedName>
</protein>
<name>A0ABN7ULH9_GIGMA</name>
<gene>
    <name evidence="2" type="ORF">GMARGA_LOCUS8106</name>
</gene>
<proteinExistence type="predicted"/>
<comment type="caution">
    <text evidence="2">The sequence shown here is derived from an EMBL/GenBank/DDBJ whole genome shotgun (WGS) entry which is preliminary data.</text>
</comment>
<feature type="region of interest" description="Disordered" evidence="1">
    <location>
        <begin position="135"/>
        <end position="161"/>
    </location>
</feature>
<reference evidence="2 3" key="1">
    <citation type="submission" date="2021-06" db="EMBL/GenBank/DDBJ databases">
        <authorList>
            <person name="Kallberg Y."/>
            <person name="Tangrot J."/>
            <person name="Rosling A."/>
        </authorList>
    </citation>
    <scope>NUCLEOTIDE SEQUENCE [LARGE SCALE GENOMIC DNA]</scope>
    <source>
        <strain evidence="2 3">120-4 pot B 10/14</strain>
    </source>
</reference>